<evidence type="ECO:0000256" key="1">
    <source>
        <dbReference type="SAM" id="MobiDB-lite"/>
    </source>
</evidence>
<dbReference type="STRING" id="1791.GCA_001049355_02828"/>
<feature type="transmembrane region" description="Helical" evidence="2">
    <location>
        <begin position="85"/>
        <end position="111"/>
    </location>
</feature>
<organism evidence="3 4">
    <name type="scientific">Mycolicibacterium aurum</name>
    <name type="common">Mycobacterium aurum</name>
    <dbReference type="NCBI Taxonomy" id="1791"/>
    <lineage>
        <taxon>Bacteria</taxon>
        <taxon>Bacillati</taxon>
        <taxon>Actinomycetota</taxon>
        <taxon>Actinomycetes</taxon>
        <taxon>Mycobacteriales</taxon>
        <taxon>Mycobacteriaceae</taxon>
        <taxon>Mycolicibacterium</taxon>
    </lineage>
</organism>
<feature type="transmembrane region" description="Helical" evidence="2">
    <location>
        <begin position="268"/>
        <end position="286"/>
    </location>
</feature>
<protein>
    <submittedName>
        <fullName evidence="3">Integral membrane protein</fullName>
    </submittedName>
</protein>
<dbReference type="EMBL" id="LR134356">
    <property type="protein sequence ID" value="VEG57672.1"/>
    <property type="molecule type" value="Genomic_DNA"/>
</dbReference>
<keyword evidence="4" id="KW-1185">Reference proteome</keyword>
<keyword evidence="2" id="KW-0472">Membrane</keyword>
<feature type="compositionally biased region" description="Pro residues" evidence="1">
    <location>
        <begin position="336"/>
        <end position="345"/>
    </location>
</feature>
<sequence length="345" mass="36262">MCASLFVMVASGDRDIDVDGDPAPLQWLALIVLFAIAPAVLMITWAVSRIHSVAARRTVAWVSIIAGIASDLYEDELLDAVDNIAVDVATVLAILVCTGLGLGSIGGWALRTTWVHFRSAARLMFRALPVVLLTILVFFNAPVWTISSNLDGMRTWLLVAFLGAVATSYLVAGLIDSVGPIMRGWQGASEAPGTGDDRQPLTGAERANVLLVAATSQVIQALAIAVVVGSLYFVLGMIVLNPANVAHLTGGGPLQSQWLGVTVPAAPAHLRVTAFLMILTYMYICARAVGDGEYRSSFLDPLLRDLHTTLDARDRLLSGRAADDGAGAPLSTGPQATPPKPASGA</sequence>
<evidence type="ECO:0000313" key="3">
    <source>
        <dbReference type="EMBL" id="VEG57672.1"/>
    </source>
</evidence>
<name>A0A3S4RXK1_MYCAU</name>
<dbReference type="AlphaFoldDB" id="A0A3S4RXK1"/>
<feature type="region of interest" description="Disordered" evidence="1">
    <location>
        <begin position="320"/>
        <end position="345"/>
    </location>
</feature>
<feature type="transmembrane region" description="Helical" evidence="2">
    <location>
        <begin position="218"/>
        <end position="240"/>
    </location>
</feature>
<feature type="transmembrane region" description="Helical" evidence="2">
    <location>
        <begin position="54"/>
        <end position="73"/>
    </location>
</feature>
<dbReference type="KEGG" id="mauu:NCTC10437_04686"/>
<gene>
    <name evidence="3" type="ORF">NCTC10437_04686</name>
</gene>
<proteinExistence type="predicted"/>
<dbReference type="Proteomes" id="UP000279306">
    <property type="component" value="Chromosome"/>
</dbReference>
<reference evidence="3 4" key="1">
    <citation type="submission" date="2018-12" db="EMBL/GenBank/DDBJ databases">
        <authorList>
            <consortium name="Pathogen Informatics"/>
        </authorList>
    </citation>
    <scope>NUCLEOTIDE SEQUENCE [LARGE SCALE GENOMIC DNA]</scope>
    <source>
        <strain evidence="3 4">NCTC10437</strain>
    </source>
</reference>
<evidence type="ECO:0000256" key="2">
    <source>
        <dbReference type="SAM" id="Phobius"/>
    </source>
</evidence>
<feature type="transmembrane region" description="Helical" evidence="2">
    <location>
        <begin position="27"/>
        <end position="47"/>
    </location>
</feature>
<accession>A0A3S4RXK1</accession>
<keyword evidence="2" id="KW-1133">Transmembrane helix</keyword>
<keyword evidence="2" id="KW-0812">Transmembrane</keyword>
<feature type="transmembrane region" description="Helical" evidence="2">
    <location>
        <begin position="156"/>
        <end position="175"/>
    </location>
</feature>
<evidence type="ECO:0000313" key="4">
    <source>
        <dbReference type="Proteomes" id="UP000279306"/>
    </source>
</evidence>
<feature type="transmembrane region" description="Helical" evidence="2">
    <location>
        <begin position="123"/>
        <end position="144"/>
    </location>
</feature>